<gene>
    <name evidence="2" type="ORF">GWC95_09440</name>
</gene>
<dbReference type="EMBL" id="JAACJS010000012">
    <property type="protein sequence ID" value="NCI50145.1"/>
    <property type="molecule type" value="Genomic_DNA"/>
</dbReference>
<keyword evidence="1" id="KW-0472">Membrane</keyword>
<proteinExistence type="predicted"/>
<evidence type="ECO:0000313" key="2">
    <source>
        <dbReference type="EMBL" id="NCI50145.1"/>
    </source>
</evidence>
<keyword evidence="1" id="KW-1133">Transmembrane helix</keyword>
<accession>A0ABW9ZUI6</accession>
<evidence type="ECO:0000313" key="3">
    <source>
        <dbReference type="Proteomes" id="UP000753802"/>
    </source>
</evidence>
<dbReference type="InterPro" id="IPR057695">
    <property type="entry name" value="DUF7935"/>
</dbReference>
<dbReference type="Pfam" id="PF25589">
    <property type="entry name" value="DUF7935"/>
    <property type="match status" value="1"/>
</dbReference>
<organism evidence="2 3">
    <name type="scientific">Sediminibacterium roseum</name>
    <dbReference type="NCBI Taxonomy" id="1978412"/>
    <lineage>
        <taxon>Bacteria</taxon>
        <taxon>Pseudomonadati</taxon>
        <taxon>Bacteroidota</taxon>
        <taxon>Chitinophagia</taxon>
        <taxon>Chitinophagales</taxon>
        <taxon>Chitinophagaceae</taxon>
        <taxon>Sediminibacterium</taxon>
    </lineage>
</organism>
<evidence type="ECO:0000256" key="1">
    <source>
        <dbReference type="SAM" id="Phobius"/>
    </source>
</evidence>
<dbReference type="RefSeq" id="WP_161818453.1">
    <property type="nucleotide sequence ID" value="NZ_JAACJS010000012.1"/>
</dbReference>
<sequence>MDNSLYLILLVIVVGVLVYFFVIKRTPDEKKTTDAKPAHPGSTGLQLQAYERMALLVDRITLPNLINRTPHTGLSARDMAHVLTRSIRDEFDYNITQQIYITPETWNAVKNLKEKNLLIINQVTSVMPQEATGLDLSKALLEFIMNDPKNNQHELVSEALGYEAKRLL</sequence>
<protein>
    <submittedName>
        <fullName evidence="2">Uncharacterized protein</fullName>
    </submittedName>
</protein>
<keyword evidence="3" id="KW-1185">Reference proteome</keyword>
<dbReference type="Proteomes" id="UP000753802">
    <property type="component" value="Unassembled WGS sequence"/>
</dbReference>
<comment type="caution">
    <text evidence="2">The sequence shown here is derived from an EMBL/GenBank/DDBJ whole genome shotgun (WGS) entry which is preliminary data.</text>
</comment>
<reference evidence="2 3" key="1">
    <citation type="submission" date="2020-01" db="EMBL/GenBank/DDBJ databases">
        <title>Genome analysis.</title>
        <authorList>
            <person name="Wu S."/>
            <person name="Wang G."/>
        </authorList>
    </citation>
    <scope>NUCLEOTIDE SEQUENCE [LARGE SCALE GENOMIC DNA]</scope>
    <source>
        <strain evidence="2 3">SYL130</strain>
    </source>
</reference>
<name>A0ABW9ZUI6_9BACT</name>
<feature type="transmembrane region" description="Helical" evidence="1">
    <location>
        <begin position="6"/>
        <end position="23"/>
    </location>
</feature>
<keyword evidence="1" id="KW-0812">Transmembrane</keyword>